<organism evidence="1 2">
    <name type="scientific">Tissierella pigra</name>
    <dbReference type="NCBI Taxonomy" id="2607614"/>
    <lineage>
        <taxon>Bacteria</taxon>
        <taxon>Bacillati</taxon>
        <taxon>Bacillota</taxon>
        <taxon>Tissierellia</taxon>
        <taxon>Tissierellales</taxon>
        <taxon>Tissierellaceae</taxon>
        <taxon>Tissierella</taxon>
    </lineage>
</organism>
<keyword evidence="2" id="KW-1185">Reference proteome</keyword>
<reference evidence="1 2" key="1">
    <citation type="submission" date="2019-09" db="EMBL/GenBank/DDBJ databases">
        <title>In-depth cultivation of the pig gut microbiome towards novel bacterial diversity and tailored functional studies.</title>
        <authorList>
            <person name="Wylensek D."/>
            <person name="Hitch T.C.A."/>
            <person name="Clavel T."/>
        </authorList>
    </citation>
    <scope>NUCLEOTIDE SEQUENCE [LARGE SCALE GENOMIC DNA]</scope>
    <source>
        <strain evidence="1 2">WCA3-693-APC-4?</strain>
    </source>
</reference>
<dbReference type="AlphaFoldDB" id="A0A6N7XM84"/>
<dbReference type="RefSeq" id="WP_154440384.1">
    <property type="nucleotide sequence ID" value="NZ_VUNQ01000021.1"/>
</dbReference>
<evidence type="ECO:0000313" key="2">
    <source>
        <dbReference type="Proteomes" id="UP000469523"/>
    </source>
</evidence>
<name>A0A6N7XM84_9FIRM</name>
<dbReference type="Proteomes" id="UP000469523">
    <property type="component" value="Unassembled WGS sequence"/>
</dbReference>
<protein>
    <submittedName>
        <fullName evidence="1">Uncharacterized protein</fullName>
    </submittedName>
</protein>
<gene>
    <name evidence="1" type="ORF">FYJ83_10470</name>
</gene>
<comment type="caution">
    <text evidence="1">The sequence shown here is derived from an EMBL/GenBank/DDBJ whole genome shotgun (WGS) entry which is preliminary data.</text>
</comment>
<evidence type="ECO:0000313" key="1">
    <source>
        <dbReference type="EMBL" id="MSU01892.1"/>
    </source>
</evidence>
<accession>A0A6N7XM84</accession>
<dbReference type="EMBL" id="VUNQ01000021">
    <property type="protein sequence ID" value="MSU01892.1"/>
    <property type="molecule type" value="Genomic_DNA"/>
</dbReference>
<sequence>MCDCIEKTEQSFKEHLKKNDSKFKDIEDLDVGFENKAWLIDSGKMALTLPININWVHVTKTGRMMAKTKQQSFTMEYCPFCGEKQSKESVVNE</sequence>
<proteinExistence type="predicted"/>